<sequence length="342" mass="37991">MPTSCARTVVTYGCARLQLSQPNTDNLVGPTGARRAKAVPRGSAAPQILNNPGSGGSPGCLPSMIKRSETEVDPPPNESEPNTNIIIVDENEAELINNNSKASLKQSWLSAKSFWKLHLLKVHKLVDPQVCLQTQKLKIEFSAEQDNLSFTQIASTTPNLTAHFINKYFKMHDLTVSIPHVQGNFHLIIFEWSSAIFVQKAFQTNANSTPKSWGHLQTAVTKFCVSPSIGLARPRSFTTTRQERISLVLYANRALDQLLQDTSVDDNDATQLRASSLQHKKDPLSPEANETCADNNPLDEDKEFPDWPLCRKPSGFRLHVDIAILDHPPEERTTIITLPMKH</sequence>
<dbReference type="EMBL" id="LAVV01011674">
    <property type="protein sequence ID" value="KNZ47491.1"/>
    <property type="molecule type" value="Genomic_DNA"/>
</dbReference>
<comment type="caution">
    <text evidence="2">The sequence shown here is derived from an EMBL/GenBank/DDBJ whole genome shotgun (WGS) entry which is preliminary data.</text>
</comment>
<keyword evidence="3" id="KW-1185">Reference proteome</keyword>
<dbReference type="AlphaFoldDB" id="A0A0L6UG39"/>
<evidence type="ECO:0000313" key="3">
    <source>
        <dbReference type="Proteomes" id="UP000037035"/>
    </source>
</evidence>
<proteinExistence type="predicted"/>
<organism evidence="2 3">
    <name type="scientific">Puccinia sorghi</name>
    <dbReference type="NCBI Taxonomy" id="27349"/>
    <lineage>
        <taxon>Eukaryota</taxon>
        <taxon>Fungi</taxon>
        <taxon>Dikarya</taxon>
        <taxon>Basidiomycota</taxon>
        <taxon>Pucciniomycotina</taxon>
        <taxon>Pucciniomycetes</taxon>
        <taxon>Pucciniales</taxon>
        <taxon>Pucciniaceae</taxon>
        <taxon>Puccinia</taxon>
    </lineage>
</organism>
<feature type="region of interest" description="Disordered" evidence="1">
    <location>
        <begin position="25"/>
        <end position="83"/>
    </location>
</feature>
<dbReference type="OrthoDB" id="1607513at2759"/>
<feature type="region of interest" description="Disordered" evidence="1">
    <location>
        <begin position="276"/>
        <end position="300"/>
    </location>
</feature>
<reference evidence="2 3" key="1">
    <citation type="submission" date="2015-08" db="EMBL/GenBank/DDBJ databases">
        <title>Next Generation Sequencing and Analysis of the Genome of Puccinia sorghi L Schw, the Causal Agent of Maize Common Rust.</title>
        <authorList>
            <person name="Rochi L."/>
            <person name="Burguener G."/>
            <person name="Darino M."/>
            <person name="Turjanski A."/>
            <person name="Kreff E."/>
            <person name="Dieguez M.J."/>
            <person name="Sacco F."/>
        </authorList>
    </citation>
    <scope>NUCLEOTIDE SEQUENCE [LARGE SCALE GENOMIC DNA]</scope>
    <source>
        <strain evidence="2 3">RO10H11247</strain>
    </source>
</reference>
<protein>
    <submittedName>
        <fullName evidence="2">Uncharacterized protein</fullName>
    </submittedName>
</protein>
<dbReference type="VEuPathDB" id="FungiDB:VP01_635g1"/>
<accession>A0A0L6UG39</accession>
<evidence type="ECO:0000256" key="1">
    <source>
        <dbReference type="SAM" id="MobiDB-lite"/>
    </source>
</evidence>
<name>A0A0L6UG39_9BASI</name>
<dbReference type="Proteomes" id="UP000037035">
    <property type="component" value="Unassembled WGS sequence"/>
</dbReference>
<gene>
    <name evidence="2" type="ORF">VP01_635g1</name>
</gene>
<evidence type="ECO:0000313" key="2">
    <source>
        <dbReference type="EMBL" id="KNZ47491.1"/>
    </source>
</evidence>